<dbReference type="Proteomes" id="UP000263900">
    <property type="component" value="Chromosome"/>
</dbReference>
<keyword evidence="3 6" id="KW-0812">Transmembrane</keyword>
<dbReference type="PANTHER" id="PTHR30213:SF0">
    <property type="entry name" value="UPF0761 MEMBRANE PROTEIN YIHY"/>
    <property type="match status" value="1"/>
</dbReference>
<evidence type="ECO:0000313" key="8">
    <source>
        <dbReference type="Proteomes" id="UP000263900"/>
    </source>
</evidence>
<evidence type="ECO:0000256" key="4">
    <source>
        <dbReference type="ARBA" id="ARBA00022989"/>
    </source>
</evidence>
<dbReference type="EMBL" id="CP032157">
    <property type="protein sequence ID" value="AXY74915.1"/>
    <property type="molecule type" value="Genomic_DNA"/>
</dbReference>
<keyword evidence="4 6" id="KW-1133">Transmembrane helix</keyword>
<dbReference type="NCBIfam" id="TIGR00765">
    <property type="entry name" value="yihY_not_rbn"/>
    <property type="match status" value="1"/>
</dbReference>
<dbReference type="AlphaFoldDB" id="A0A3B7MTF6"/>
<feature type="transmembrane region" description="Helical" evidence="6">
    <location>
        <begin position="209"/>
        <end position="227"/>
    </location>
</feature>
<name>A0A3B7MTF6_9BACT</name>
<protein>
    <submittedName>
        <fullName evidence="7">YihY/virulence factor BrkB family protein</fullName>
    </submittedName>
</protein>
<feature type="transmembrane region" description="Helical" evidence="6">
    <location>
        <begin position="164"/>
        <end position="189"/>
    </location>
</feature>
<dbReference type="OrthoDB" id="977385at2"/>
<sequence>MTKLERILLNLPPVRFVTEKCKHIVLPGFDGVPLYDVGVFFFQQMHKVGLTERASAVSYNFIMAIPPTCLFLFTLIPQLPFIRQKSIRWQLRSLIREMIPAPQYNEGIIEFVDSFFDNTKIGLLSFGFVLLIFFASNGMMGLMRSFNKNYIGFQRRTGLQTRWTAIKLTLLMMGLIFACLVLLSLQGIVLHWLGINSDFVKTVIRTLRWGFLIALVFYAYGFIYKYAPAIKKRWRIISPGAIIATFLSICSTVGFSLFVSMFGKYNALYGSIGTIIVLMIVIYINSLVLLIGYELNVSIHSLKALADERVKHETGGELVK</sequence>
<keyword evidence="8" id="KW-1185">Reference proteome</keyword>
<evidence type="ECO:0000313" key="7">
    <source>
        <dbReference type="EMBL" id="AXY74915.1"/>
    </source>
</evidence>
<gene>
    <name evidence="7" type="ORF">D3H65_13360</name>
</gene>
<evidence type="ECO:0000256" key="5">
    <source>
        <dbReference type="ARBA" id="ARBA00023136"/>
    </source>
</evidence>
<dbReference type="PANTHER" id="PTHR30213">
    <property type="entry name" value="INNER MEMBRANE PROTEIN YHJD"/>
    <property type="match status" value="1"/>
</dbReference>
<accession>A0A3B7MTF6</accession>
<proteinExistence type="predicted"/>
<feature type="transmembrane region" description="Helical" evidence="6">
    <location>
        <begin position="57"/>
        <end position="76"/>
    </location>
</feature>
<keyword evidence="2" id="KW-1003">Cell membrane</keyword>
<feature type="transmembrane region" description="Helical" evidence="6">
    <location>
        <begin position="121"/>
        <end position="143"/>
    </location>
</feature>
<dbReference type="GO" id="GO:0005886">
    <property type="term" value="C:plasma membrane"/>
    <property type="evidence" value="ECO:0007669"/>
    <property type="project" value="UniProtKB-SubCell"/>
</dbReference>
<feature type="transmembrane region" description="Helical" evidence="6">
    <location>
        <begin position="268"/>
        <end position="293"/>
    </location>
</feature>
<dbReference type="InterPro" id="IPR017039">
    <property type="entry name" value="Virul_fac_BrkB"/>
</dbReference>
<evidence type="ECO:0000256" key="1">
    <source>
        <dbReference type="ARBA" id="ARBA00004651"/>
    </source>
</evidence>
<dbReference type="PIRSF" id="PIRSF035875">
    <property type="entry name" value="RNase_BN"/>
    <property type="match status" value="1"/>
</dbReference>
<feature type="transmembrane region" description="Helical" evidence="6">
    <location>
        <begin position="239"/>
        <end position="262"/>
    </location>
</feature>
<dbReference type="Pfam" id="PF03631">
    <property type="entry name" value="Virul_fac_BrkB"/>
    <property type="match status" value="1"/>
</dbReference>
<evidence type="ECO:0000256" key="2">
    <source>
        <dbReference type="ARBA" id="ARBA00022475"/>
    </source>
</evidence>
<comment type="subcellular location">
    <subcellularLocation>
        <location evidence="1">Cell membrane</location>
        <topology evidence="1">Multi-pass membrane protein</topology>
    </subcellularLocation>
</comment>
<keyword evidence="5 6" id="KW-0472">Membrane</keyword>
<dbReference type="RefSeq" id="WP_119050798.1">
    <property type="nucleotide sequence ID" value="NZ_CP032157.1"/>
</dbReference>
<dbReference type="KEGG" id="pseg:D3H65_13360"/>
<organism evidence="7 8">
    <name type="scientific">Paraflavitalea soli</name>
    <dbReference type="NCBI Taxonomy" id="2315862"/>
    <lineage>
        <taxon>Bacteria</taxon>
        <taxon>Pseudomonadati</taxon>
        <taxon>Bacteroidota</taxon>
        <taxon>Chitinophagia</taxon>
        <taxon>Chitinophagales</taxon>
        <taxon>Chitinophagaceae</taxon>
        <taxon>Paraflavitalea</taxon>
    </lineage>
</organism>
<evidence type="ECO:0000256" key="3">
    <source>
        <dbReference type="ARBA" id="ARBA00022692"/>
    </source>
</evidence>
<reference evidence="7 8" key="1">
    <citation type="submission" date="2018-09" db="EMBL/GenBank/DDBJ databases">
        <title>Genome sequencing of strain 6GH32-13.</title>
        <authorList>
            <person name="Weon H.-Y."/>
            <person name="Heo J."/>
            <person name="Kwon S.-W."/>
        </authorList>
    </citation>
    <scope>NUCLEOTIDE SEQUENCE [LARGE SCALE GENOMIC DNA]</scope>
    <source>
        <strain evidence="7 8">5GH32-13</strain>
    </source>
</reference>
<evidence type="ECO:0000256" key="6">
    <source>
        <dbReference type="SAM" id="Phobius"/>
    </source>
</evidence>